<accession>A0A7V8NQQ4</accession>
<name>A0A7V8NQQ4_9BACT</name>
<comment type="caution">
    <text evidence="2">The sequence shown here is derived from an EMBL/GenBank/DDBJ whole genome shotgun (WGS) entry which is preliminary data.</text>
</comment>
<sequence>MVVAALLWVCALPQTDDAAKFSAAWKANAERQTLAVTPLDSASEDSIVTAASRSTPEPKVKPAAEPAALRSSAEPFQPVPARAGRRDETPRQRKTWYGLMTAGHAAAGFDAWTTRRAISGGYGREANPFLKPFANSNAIYAAIQVSPAVMDFLGKRLMVSQNPWIRKVWWLPQTAGASVSLLAGRHNLGVVP</sequence>
<evidence type="ECO:0000313" key="2">
    <source>
        <dbReference type="EMBL" id="MBA0085715.1"/>
    </source>
</evidence>
<evidence type="ECO:0000256" key="1">
    <source>
        <dbReference type="SAM" id="MobiDB-lite"/>
    </source>
</evidence>
<organism evidence="2 3">
    <name type="scientific">Candidatus Acidiferrum panamense</name>
    <dbReference type="NCBI Taxonomy" id="2741543"/>
    <lineage>
        <taxon>Bacteria</taxon>
        <taxon>Pseudomonadati</taxon>
        <taxon>Acidobacteriota</taxon>
        <taxon>Terriglobia</taxon>
        <taxon>Candidatus Acidiferrales</taxon>
        <taxon>Candidatus Acidiferrum</taxon>
    </lineage>
</organism>
<dbReference type="Proteomes" id="UP000567293">
    <property type="component" value="Unassembled WGS sequence"/>
</dbReference>
<dbReference type="EMBL" id="JACDQQ010001172">
    <property type="protein sequence ID" value="MBA0085715.1"/>
    <property type="molecule type" value="Genomic_DNA"/>
</dbReference>
<keyword evidence="3" id="KW-1185">Reference proteome</keyword>
<gene>
    <name evidence="2" type="ORF">HRJ53_12025</name>
</gene>
<feature type="region of interest" description="Disordered" evidence="1">
    <location>
        <begin position="49"/>
        <end position="91"/>
    </location>
</feature>
<protein>
    <submittedName>
        <fullName evidence="2">Uncharacterized protein</fullName>
    </submittedName>
</protein>
<proteinExistence type="predicted"/>
<reference evidence="2" key="1">
    <citation type="submission" date="2020-06" db="EMBL/GenBank/DDBJ databases">
        <title>Legume-microbial interactions unlock mineral nutrients during tropical forest succession.</title>
        <authorList>
            <person name="Epihov D.Z."/>
        </authorList>
    </citation>
    <scope>NUCLEOTIDE SEQUENCE [LARGE SCALE GENOMIC DNA]</scope>
    <source>
        <strain evidence="2">Pan2503</strain>
    </source>
</reference>
<dbReference type="AlphaFoldDB" id="A0A7V8NQQ4"/>
<evidence type="ECO:0000313" key="3">
    <source>
        <dbReference type="Proteomes" id="UP000567293"/>
    </source>
</evidence>